<proteinExistence type="predicted"/>
<evidence type="ECO:0000313" key="1">
    <source>
        <dbReference type="EMBL" id="CEP26655.1"/>
    </source>
</evidence>
<gene>
    <name evidence="1" type="ORF">PFCIRM138_09115</name>
</gene>
<dbReference type="EMBL" id="LM676418">
    <property type="protein sequence ID" value="CEP26655.1"/>
    <property type="molecule type" value="Genomic_DNA"/>
</dbReference>
<reference evidence="1" key="1">
    <citation type="submission" date="2014-08" db="EMBL/GenBank/DDBJ databases">
        <authorList>
            <person name="Falentin Helene"/>
        </authorList>
    </citation>
    <scope>NUCLEOTIDE SEQUENCE</scope>
</reference>
<protein>
    <submittedName>
        <fullName evidence="1">Uncharacterized protein</fullName>
    </submittedName>
</protein>
<organism evidence="1">
    <name type="scientific">Propionibacterium freudenreichii subsp. freudenreichii</name>
    <dbReference type="NCBI Taxonomy" id="66712"/>
    <lineage>
        <taxon>Bacteria</taxon>
        <taxon>Bacillati</taxon>
        <taxon>Actinomycetota</taxon>
        <taxon>Actinomycetes</taxon>
        <taxon>Propionibacteriales</taxon>
        <taxon>Propionibacteriaceae</taxon>
        <taxon>Propionibacterium</taxon>
    </lineage>
</organism>
<accession>A0A0B7NS35</accession>
<name>A0A0B7NS35_PROFF</name>
<sequence length="15" mass="1775">MVWLSRWPEGDGRDA</sequence>